<evidence type="ECO:0000313" key="1">
    <source>
        <dbReference type="EMBL" id="KAK7042904.1"/>
    </source>
</evidence>
<accession>A0AAW0CWL6</accession>
<dbReference type="EMBL" id="JAYKXP010000030">
    <property type="protein sequence ID" value="KAK7042904.1"/>
    <property type="molecule type" value="Genomic_DNA"/>
</dbReference>
<evidence type="ECO:0000313" key="2">
    <source>
        <dbReference type="Proteomes" id="UP001383192"/>
    </source>
</evidence>
<dbReference type="AlphaFoldDB" id="A0AAW0CWL6"/>
<protein>
    <recommendedName>
        <fullName evidence="3">F-box domain-containing protein</fullName>
    </recommendedName>
</protein>
<dbReference type="Proteomes" id="UP001383192">
    <property type="component" value="Unassembled WGS sequence"/>
</dbReference>
<sequence length="469" mass="54096">MPWAMADDVSLHSIVMERHPRQHTHIINDSHDDIALMLQAWIERSGQMPLYCLVIFDKTKSVKFHIDIMDLFIREAARWYIVDFSFATQSEVFCRLSTVDSYLPLLHSIFFEVGFLETRPSEVHISKAWNTPRLKEATIVAVSLLSRPALEIIPSLAQVEDLLYTPNSLHKFLDLVSTFQYLKYFHLDLVHEWDDVRALGDIQPSTITLPNVRHLGLFGLCSGVQQVLHRLVLPALQSLDLDFMESLDSSTAEQILRALGRLEDLSRCHIRRLSSPFTLFLPLNVPDLLAKIGPIRELRILFSTDDDNIRAIHNFAVSDMFKQVTTMHMVFLEHPEDEPMLFSKAVSIVESRMPPSQGGRGIGQLQALSFETVRPSLSSGHQRETRISINMQSVQRLLKLREDGLNLLGNVVDGKWCSLYSNRLQNLLEFRRAVRRWARFGHCDWLYTQEMGRYLENRDILEKYSEILC</sequence>
<name>A0AAW0CWL6_9AGAR</name>
<reference evidence="1 2" key="1">
    <citation type="submission" date="2024-01" db="EMBL/GenBank/DDBJ databases">
        <title>A draft genome for a cacao thread blight-causing isolate of Paramarasmius palmivorus.</title>
        <authorList>
            <person name="Baruah I.K."/>
            <person name="Bukari Y."/>
            <person name="Amoako-Attah I."/>
            <person name="Meinhardt L.W."/>
            <person name="Bailey B.A."/>
            <person name="Cohen S.P."/>
        </authorList>
    </citation>
    <scope>NUCLEOTIDE SEQUENCE [LARGE SCALE GENOMIC DNA]</scope>
    <source>
        <strain evidence="1 2">GH-12</strain>
    </source>
</reference>
<comment type="caution">
    <text evidence="1">The sequence shown here is derived from an EMBL/GenBank/DDBJ whole genome shotgun (WGS) entry which is preliminary data.</text>
</comment>
<organism evidence="1 2">
    <name type="scientific">Paramarasmius palmivorus</name>
    <dbReference type="NCBI Taxonomy" id="297713"/>
    <lineage>
        <taxon>Eukaryota</taxon>
        <taxon>Fungi</taxon>
        <taxon>Dikarya</taxon>
        <taxon>Basidiomycota</taxon>
        <taxon>Agaricomycotina</taxon>
        <taxon>Agaricomycetes</taxon>
        <taxon>Agaricomycetidae</taxon>
        <taxon>Agaricales</taxon>
        <taxon>Marasmiineae</taxon>
        <taxon>Marasmiaceae</taxon>
        <taxon>Paramarasmius</taxon>
    </lineage>
</organism>
<keyword evidence="2" id="KW-1185">Reference proteome</keyword>
<proteinExistence type="predicted"/>
<evidence type="ECO:0008006" key="3">
    <source>
        <dbReference type="Google" id="ProtNLM"/>
    </source>
</evidence>
<gene>
    <name evidence="1" type="ORF">VNI00_008639</name>
</gene>